<feature type="transmembrane region" description="Helical" evidence="1">
    <location>
        <begin position="21"/>
        <end position="41"/>
    </location>
</feature>
<dbReference type="AlphaFoldDB" id="A0A917MH40"/>
<protein>
    <recommendedName>
        <fullName evidence="2">2TM domain-containing protein</fullName>
    </recommendedName>
</protein>
<keyword evidence="1" id="KW-0472">Membrane</keyword>
<sequence>MEFNKEQKYLRAKKQVDKLKGFYANVASYCIVIPFLIFINLRFVPEFHWFWFPIFGWGMGLTFHAMDTYNFNPFLGRNWEERKIKELMEEEEKYKNYK</sequence>
<keyword evidence="1" id="KW-0812">Transmembrane</keyword>
<organism evidence="3 4">
    <name type="scientific">Polaribacter pacificus</name>
    <dbReference type="NCBI Taxonomy" id="1775173"/>
    <lineage>
        <taxon>Bacteria</taxon>
        <taxon>Pseudomonadati</taxon>
        <taxon>Bacteroidota</taxon>
        <taxon>Flavobacteriia</taxon>
        <taxon>Flavobacteriales</taxon>
        <taxon>Flavobacteriaceae</taxon>
    </lineage>
</organism>
<evidence type="ECO:0000259" key="2">
    <source>
        <dbReference type="Pfam" id="PF13239"/>
    </source>
</evidence>
<dbReference type="RefSeq" id="WP_188599406.1">
    <property type="nucleotide sequence ID" value="NZ_BMJW01000003.1"/>
</dbReference>
<reference evidence="3" key="1">
    <citation type="journal article" date="2014" name="Int. J. Syst. Evol. Microbiol.">
        <title>Complete genome sequence of Corynebacterium casei LMG S-19264T (=DSM 44701T), isolated from a smear-ripened cheese.</title>
        <authorList>
            <consortium name="US DOE Joint Genome Institute (JGI-PGF)"/>
            <person name="Walter F."/>
            <person name="Albersmeier A."/>
            <person name="Kalinowski J."/>
            <person name="Ruckert C."/>
        </authorList>
    </citation>
    <scope>NUCLEOTIDE SEQUENCE</scope>
    <source>
        <strain evidence="3">CGMCC 1.15763</strain>
    </source>
</reference>
<dbReference type="EMBL" id="BMJW01000003">
    <property type="protein sequence ID" value="GGH02763.1"/>
    <property type="molecule type" value="Genomic_DNA"/>
</dbReference>
<feature type="domain" description="2TM" evidence="2">
    <location>
        <begin position="11"/>
        <end position="89"/>
    </location>
</feature>
<gene>
    <name evidence="3" type="ORF">GCM10011416_22030</name>
</gene>
<proteinExistence type="predicted"/>
<keyword evidence="1" id="KW-1133">Transmembrane helix</keyword>
<dbReference type="Proteomes" id="UP000633278">
    <property type="component" value="Unassembled WGS sequence"/>
</dbReference>
<comment type="caution">
    <text evidence="3">The sequence shown here is derived from an EMBL/GenBank/DDBJ whole genome shotgun (WGS) entry which is preliminary data.</text>
</comment>
<evidence type="ECO:0000256" key="1">
    <source>
        <dbReference type="SAM" id="Phobius"/>
    </source>
</evidence>
<dbReference type="InterPro" id="IPR025698">
    <property type="entry name" value="2TM_dom"/>
</dbReference>
<dbReference type="Pfam" id="PF13239">
    <property type="entry name" value="2TM"/>
    <property type="match status" value="1"/>
</dbReference>
<name>A0A917MH40_9FLAO</name>
<keyword evidence="4" id="KW-1185">Reference proteome</keyword>
<accession>A0A917MH40</accession>
<evidence type="ECO:0000313" key="3">
    <source>
        <dbReference type="EMBL" id="GGH02763.1"/>
    </source>
</evidence>
<evidence type="ECO:0000313" key="4">
    <source>
        <dbReference type="Proteomes" id="UP000633278"/>
    </source>
</evidence>
<reference evidence="3" key="2">
    <citation type="submission" date="2020-09" db="EMBL/GenBank/DDBJ databases">
        <authorList>
            <person name="Sun Q."/>
            <person name="Zhou Y."/>
        </authorList>
    </citation>
    <scope>NUCLEOTIDE SEQUENCE</scope>
    <source>
        <strain evidence="3">CGMCC 1.15763</strain>
    </source>
</reference>
<feature type="transmembrane region" description="Helical" evidence="1">
    <location>
        <begin position="47"/>
        <end position="66"/>
    </location>
</feature>